<proteinExistence type="predicted"/>
<evidence type="ECO:0000256" key="1">
    <source>
        <dbReference type="SAM" id="Phobius"/>
    </source>
</evidence>
<name>A0A8E4GLK7_9GAMM</name>
<sequence>MNCWKNKVSSLLYKNGQIGLVFFLFTIILLHLPSVIYGSVFLAPITGNEADYYSKFGAWFTAIGAIFTIINTIVVIYLMIYLYKKESEFTILPFISELHKQLLDIEITIKEEINFLMINNMTYMKHYM</sequence>
<evidence type="ECO:0000313" key="3">
    <source>
        <dbReference type="Proteomes" id="UP000532147"/>
    </source>
</evidence>
<dbReference type="AlphaFoldDB" id="A0A8E4GLK7"/>
<gene>
    <name evidence="2" type="ORF">HLH11_02255</name>
</gene>
<comment type="caution">
    <text evidence="2">The sequence shown here is derived from an EMBL/GenBank/DDBJ whole genome shotgun (WGS) entry which is preliminary data.</text>
</comment>
<dbReference type="EMBL" id="JABERH010000002">
    <property type="protein sequence ID" value="NNH37486.1"/>
    <property type="molecule type" value="Genomic_DNA"/>
</dbReference>
<dbReference type="Proteomes" id="UP000532147">
    <property type="component" value="Unassembled WGS sequence"/>
</dbReference>
<keyword evidence="1" id="KW-0812">Transmembrane</keyword>
<protein>
    <submittedName>
        <fullName evidence="2">Uncharacterized protein</fullName>
    </submittedName>
</protein>
<dbReference type="RefSeq" id="WP_171533703.1">
    <property type="nucleotide sequence ID" value="NZ_JABERH010000002.1"/>
</dbReference>
<evidence type="ECO:0000313" key="2">
    <source>
        <dbReference type="EMBL" id="NNH37486.1"/>
    </source>
</evidence>
<feature type="transmembrane region" description="Helical" evidence="1">
    <location>
        <begin position="20"/>
        <end position="45"/>
    </location>
</feature>
<keyword evidence="1" id="KW-0472">Membrane</keyword>
<keyword evidence="1" id="KW-1133">Transmembrane helix</keyword>
<accession>A0A8E4GLK7</accession>
<feature type="transmembrane region" description="Helical" evidence="1">
    <location>
        <begin position="57"/>
        <end position="83"/>
    </location>
</feature>
<reference evidence="2 3" key="1">
    <citation type="submission" date="2020-04" db="EMBL/GenBank/DDBJ databases">
        <title>Acinetobacter Taxon 24.</title>
        <authorList>
            <person name="Nemec A."/>
            <person name="Radolfova-Krizova L."/>
            <person name="Higgins P.G."/>
            <person name="Spanelova P."/>
        </authorList>
    </citation>
    <scope>NUCLEOTIDE SEQUENCE [LARGE SCALE GENOMIC DNA]</scope>
    <source>
        <strain evidence="2 3">ANC 4280</strain>
    </source>
</reference>
<organism evidence="2 3">
    <name type="scientific">Acinetobacter terrae</name>
    <dbReference type="NCBI Taxonomy" id="2731247"/>
    <lineage>
        <taxon>Bacteria</taxon>
        <taxon>Pseudomonadati</taxon>
        <taxon>Pseudomonadota</taxon>
        <taxon>Gammaproteobacteria</taxon>
        <taxon>Moraxellales</taxon>
        <taxon>Moraxellaceae</taxon>
        <taxon>Acinetobacter</taxon>
        <taxon>Acinetobacter Taxon 24</taxon>
    </lineage>
</organism>